<sequence>MVFPHGSNLSINTRVITLVHTLFKGYENQGLTKYYPIAPVILSDMYRALGMCKEGHGYFQGCNLLLQWWILSHLEKGAGTRELHTLDNKNTLKDLNDPLYWANMNNRRTRGRWAQIFSELREEDLQCMLDRFISKEVIVESRRQVVLPLPGIRGIRPYAPFRVLRQFGKRQTVPKEAYYGTYVYDIGDDRVHDASEMFREWKSAKRMDKDTIAPDRFNAGNVKGYKEWLKKDIQNVFFQTPRSFRSVTGREAKAVSEIEEVKEEAKEVYAKFVENKDNLERVTQEVERQRRGYDDFDNWIKGKIERMRYESLEDKGRLGEGFLLLLRYMFQHHKAQRDDDGAGSSGGT</sequence>
<evidence type="ECO:0000313" key="3">
    <source>
        <dbReference type="Proteomes" id="UP000694930"/>
    </source>
</evidence>
<keyword evidence="1" id="KW-0175">Coiled coil</keyword>
<feature type="domain" description="Aminotransferase-like plant mobile" evidence="2">
    <location>
        <begin position="1"/>
        <end position="228"/>
    </location>
</feature>
<dbReference type="Pfam" id="PF10536">
    <property type="entry name" value="PMD"/>
    <property type="match status" value="1"/>
</dbReference>
<keyword evidence="3" id="KW-1185">Reference proteome</keyword>
<dbReference type="Proteomes" id="UP000694930">
    <property type="component" value="Chromosome 9"/>
</dbReference>
<evidence type="ECO:0000313" key="4">
    <source>
        <dbReference type="RefSeq" id="XP_015086165.1"/>
    </source>
</evidence>
<protein>
    <submittedName>
        <fullName evidence="4">Uncharacterized protein LOC107029295</fullName>
    </submittedName>
</protein>
<evidence type="ECO:0000259" key="2">
    <source>
        <dbReference type="Pfam" id="PF10536"/>
    </source>
</evidence>
<feature type="coiled-coil region" evidence="1">
    <location>
        <begin position="255"/>
        <end position="289"/>
    </location>
</feature>
<gene>
    <name evidence="4" type="primary">LOC107029295</name>
</gene>
<evidence type="ECO:0000256" key="1">
    <source>
        <dbReference type="SAM" id="Coils"/>
    </source>
</evidence>
<reference evidence="4" key="2">
    <citation type="submission" date="2025-08" db="UniProtKB">
        <authorList>
            <consortium name="RefSeq"/>
        </authorList>
    </citation>
    <scope>IDENTIFICATION</scope>
</reference>
<name>A0ABM1HIX7_SOLPN</name>
<dbReference type="PANTHER" id="PTHR48200">
    <property type="entry name" value="PROTEIN, PUTATIVE-RELATED"/>
    <property type="match status" value="1"/>
</dbReference>
<dbReference type="RefSeq" id="XP_015086165.1">
    <property type="nucleotide sequence ID" value="XM_015230679.2"/>
</dbReference>
<organism evidence="3 4">
    <name type="scientific">Solanum pennellii</name>
    <name type="common">Tomato</name>
    <name type="synonym">Lycopersicon pennellii</name>
    <dbReference type="NCBI Taxonomy" id="28526"/>
    <lineage>
        <taxon>Eukaryota</taxon>
        <taxon>Viridiplantae</taxon>
        <taxon>Streptophyta</taxon>
        <taxon>Embryophyta</taxon>
        <taxon>Tracheophyta</taxon>
        <taxon>Spermatophyta</taxon>
        <taxon>Magnoliopsida</taxon>
        <taxon>eudicotyledons</taxon>
        <taxon>Gunneridae</taxon>
        <taxon>Pentapetalae</taxon>
        <taxon>asterids</taxon>
        <taxon>lamiids</taxon>
        <taxon>Solanales</taxon>
        <taxon>Solanaceae</taxon>
        <taxon>Solanoideae</taxon>
        <taxon>Solaneae</taxon>
        <taxon>Solanum</taxon>
        <taxon>Solanum subgen. Lycopersicon</taxon>
    </lineage>
</organism>
<accession>A0ABM1HIX7</accession>
<reference evidence="3" key="1">
    <citation type="journal article" date="2014" name="Nat. Genet.">
        <title>The genome of the stress-tolerant wild tomato species Solanum pennellii.</title>
        <authorList>
            <person name="Bolger A."/>
            <person name="Scossa F."/>
            <person name="Bolger M.E."/>
            <person name="Lanz C."/>
            <person name="Maumus F."/>
            <person name="Tohge T."/>
            <person name="Quesneville H."/>
            <person name="Alseekh S."/>
            <person name="Sorensen I."/>
            <person name="Lichtenstein G."/>
            <person name="Fich E.A."/>
            <person name="Conte M."/>
            <person name="Keller H."/>
            <person name="Schneeberger K."/>
            <person name="Schwacke R."/>
            <person name="Ofner I."/>
            <person name="Vrebalov J."/>
            <person name="Xu Y."/>
            <person name="Osorio S."/>
            <person name="Aflitos S.A."/>
            <person name="Schijlen E."/>
            <person name="Jimenez-Gomez J.M."/>
            <person name="Ryngajllo M."/>
            <person name="Kimura S."/>
            <person name="Kumar R."/>
            <person name="Koenig D."/>
            <person name="Headland L.R."/>
            <person name="Maloof J.N."/>
            <person name="Sinha N."/>
            <person name="van Ham R.C."/>
            <person name="Lankhorst R.K."/>
            <person name="Mao L."/>
            <person name="Vogel A."/>
            <person name="Arsova B."/>
            <person name="Panstruga R."/>
            <person name="Fei Z."/>
            <person name="Rose J.K."/>
            <person name="Zamir D."/>
            <person name="Carrari F."/>
            <person name="Giovannoni J.J."/>
            <person name="Weigel D."/>
            <person name="Usadel B."/>
            <person name="Fernie A.R."/>
        </authorList>
    </citation>
    <scope>NUCLEOTIDE SEQUENCE [LARGE SCALE GENOMIC DNA]</scope>
    <source>
        <strain evidence="3">cv. LA0716</strain>
    </source>
</reference>
<proteinExistence type="predicted"/>
<dbReference type="InterPro" id="IPR019557">
    <property type="entry name" value="AminoTfrase-like_pln_mobile"/>
</dbReference>
<dbReference type="PANTHER" id="PTHR48200:SF1">
    <property type="entry name" value="AMINOTRANSFERASE-LIKE PLANT MOBILE DOMAIN-CONTAINING PROTEIN"/>
    <property type="match status" value="1"/>
</dbReference>
<dbReference type="GeneID" id="107029295"/>